<reference evidence="2 3" key="1">
    <citation type="submission" date="2014-05" db="EMBL/GenBank/DDBJ databases">
        <title>Draft genome sequence of a rare smut relative, Tilletiaria anomala UBC 951.</title>
        <authorList>
            <consortium name="DOE Joint Genome Institute"/>
            <person name="Toome M."/>
            <person name="Kuo A."/>
            <person name="Henrissat B."/>
            <person name="Lipzen A."/>
            <person name="Tritt A."/>
            <person name="Yoshinaga Y."/>
            <person name="Zane M."/>
            <person name="Barry K."/>
            <person name="Grigoriev I.V."/>
            <person name="Spatafora J.W."/>
            <person name="Aimea M.C."/>
        </authorList>
    </citation>
    <scope>NUCLEOTIDE SEQUENCE [LARGE SCALE GENOMIC DNA]</scope>
    <source>
        <strain evidence="2 3">UBC 951</strain>
    </source>
</reference>
<dbReference type="InParanoid" id="A0A066WRY3"/>
<evidence type="ECO:0000313" key="2">
    <source>
        <dbReference type="EMBL" id="KDN53420.1"/>
    </source>
</evidence>
<proteinExistence type="predicted"/>
<dbReference type="Proteomes" id="UP000027361">
    <property type="component" value="Unassembled WGS sequence"/>
</dbReference>
<keyword evidence="3" id="KW-1185">Reference proteome</keyword>
<organism evidence="2 3">
    <name type="scientific">Tilletiaria anomala (strain ATCC 24038 / CBS 436.72 / UBC 951)</name>
    <dbReference type="NCBI Taxonomy" id="1037660"/>
    <lineage>
        <taxon>Eukaryota</taxon>
        <taxon>Fungi</taxon>
        <taxon>Dikarya</taxon>
        <taxon>Basidiomycota</taxon>
        <taxon>Ustilaginomycotina</taxon>
        <taxon>Exobasidiomycetes</taxon>
        <taxon>Georgefischeriales</taxon>
        <taxon>Tilletiariaceae</taxon>
        <taxon>Tilletiaria</taxon>
    </lineage>
</organism>
<feature type="compositionally biased region" description="Low complexity" evidence="1">
    <location>
        <begin position="10"/>
        <end position="33"/>
    </location>
</feature>
<dbReference type="PANTHER" id="PTHR15827:SF2">
    <property type="entry name" value="CYCLIN-DEPENDENT KINASE 2-INTERACTING PROTEIN"/>
    <property type="match status" value="1"/>
</dbReference>
<dbReference type="AlphaFoldDB" id="A0A066WRY3"/>
<dbReference type="OMA" id="ESTYHRK"/>
<protein>
    <submittedName>
        <fullName evidence="2">Uncharacterized protein</fullName>
    </submittedName>
</protein>
<dbReference type="GeneID" id="25267739"/>
<dbReference type="EMBL" id="JMSN01000002">
    <property type="protein sequence ID" value="KDN53420.1"/>
    <property type="molecule type" value="Genomic_DNA"/>
</dbReference>
<sequence length="295" mass="32471">MTSSPATPKPFSFKPGSGSAPSSPLARSSPSRKVSGVGKDTKAAQEPGLLGRHEETTFHRQLRSLLLDHKKARSAWEEQVTYEGLEAVAAYTQADEDTDRLDAALGTVEKGSAHPEEEGLSFRKTQLSKQQQLASVLFDREGALSDLRNTVKSLNTILSRMTTIQAQCHALLLDASSAKGLEFAFEAAMWGTWTMGMLCESVSNLTSQYVMSTAHLEMLVEALLSNSKRTPEGLTGTELTKMSPREKEALKVRKRERLTEAWAMLPFLEKSGPGSERYFEDICAVEIGRWESEGR</sequence>
<accession>A0A066WRY3</accession>
<evidence type="ECO:0000256" key="1">
    <source>
        <dbReference type="SAM" id="MobiDB-lite"/>
    </source>
</evidence>
<name>A0A066WRY3_TILAU</name>
<dbReference type="OrthoDB" id="17066at2759"/>
<gene>
    <name evidence="2" type="ORF">K437DRAFT_71140</name>
</gene>
<dbReference type="PANTHER" id="PTHR15827">
    <property type="entry name" value="CYCLIN-DEPENDENT KINASE 2-INTERACTING PROTEIN"/>
    <property type="match status" value="1"/>
</dbReference>
<feature type="region of interest" description="Disordered" evidence="1">
    <location>
        <begin position="1"/>
        <end position="55"/>
    </location>
</feature>
<dbReference type="HOGENOM" id="CLU_787834_0_0_1"/>
<evidence type="ECO:0000313" key="3">
    <source>
        <dbReference type="Proteomes" id="UP000027361"/>
    </source>
</evidence>
<dbReference type="RefSeq" id="XP_013246259.1">
    <property type="nucleotide sequence ID" value="XM_013390805.1"/>
</dbReference>
<comment type="caution">
    <text evidence="2">The sequence shown here is derived from an EMBL/GenBank/DDBJ whole genome shotgun (WGS) entry which is preliminary data.</text>
</comment>